<evidence type="ECO:0000259" key="2">
    <source>
        <dbReference type="Pfam" id="PF00089"/>
    </source>
</evidence>
<dbReference type="SUPFAM" id="SSF50494">
    <property type="entry name" value="Trypsin-like serine proteases"/>
    <property type="match status" value="1"/>
</dbReference>
<protein>
    <submittedName>
        <fullName evidence="3">Peptidase S1, PA clan,Serine proteases, trypsin domain</fullName>
    </submittedName>
</protein>
<reference evidence="3 4" key="1">
    <citation type="submission" date="2019-08" db="EMBL/GenBank/DDBJ databases">
        <authorList>
            <person name="Alioto T."/>
            <person name="Alioto T."/>
            <person name="Gomez Garrido J."/>
        </authorList>
    </citation>
    <scope>NUCLEOTIDE SEQUENCE [LARGE SCALE GENOMIC DNA]</scope>
</reference>
<dbReference type="InterPro" id="IPR009003">
    <property type="entry name" value="Peptidase_S1_PA"/>
</dbReference>
<keyword evidence="3" id="KW-0378">Hydrolase</keyword>
<sequence length="381" mass="43625">MNICFYLMLVYSVLITCDPINPDTIIEENEMTITNVPIAQRQSSGYYSAQEEILEVNQTIPIKSLQEKVGSVLQCIPFMSKNLVQAVTTDLFACWRSLQLQNQIENTSFVESEDFFQLNVKFDDLLFGPYHFEFTRVNERNTKKDVSTDEGEDSDEEDKNTMLPYWRNVIPITTEEEFIKRASNKHYFPYHVVITMSINENEKWCQGALIRSNWMITSKSCLKKHFDVKTKEPVYVFLDAINHKDSKIIYYSNVVLSDHITVGPTLLEPDSNGLDDLVVLKMVKSQTKKVPVVALKIPESDIVEDVHCNFVTRCSDGVVRSMLYELAGMATQKDLGFLKPGSIILCDNYLLSIKTNGTSFYSLIKAFNWIEKSIQEGESDT</sequence>
<dbReference type="InterPro" id="IPR043504">
    <property type="entry name" value="Peptidase_S1_PA_chymotrypsin"/>
</dbReference>
<keyword evidence="3" id="KW-0645">Protease</keyword>
<organism evidence="3 4">
    <name type="scientific">Cinara cedri</name>
    <dbReference type="NCBI Taxonomy" id="506608"/>
    <lineage>
        <taxon>Eukaryota</taxon>
        <taxon>Metazoa</taxon>
        <taxon>Ecdysozoa</taxon>
        <taxon>Arthropoda</taxon>
        <taxon>Hexapoda</taxon>
        <taxon>Insecta</taxon>
        <taxon>Pterygota</taxon>
        <taxon>Neoptera</taxon>
        <taxon>Paraneoptera</taxon>
        <taxon>Hemiptera</taxon>
        <taxon>Sternorrhyncha</taxon>
        <taxon>Aphidomorpha</taxon>
        <taxon>Aphidoidea</taxon>
        <taxon>Aphididae</taxon>
        <taxon>Lachninae</taxon>
        <taxon>Cinara</taxon>
    </lineage>
</organism>
<evidence type="ECO:0000256" key="1">
    <source>
        <dbReference type="SAM" id="SignalP"/>
    </source>
</evidence>
<dbReference type="GO" id="GO:0006508">
    <property type="term" value="P:proteolysis"/>
    <property type="evidence" value="ECO:0007669"/>
    <property type="project" value="UniProtKB-KW"/>
</dbReference>
<dbReference type="GO" id="GO:0004252">
    <property type="term" value="F:serine-type endopeptidase activity"/>
    <property type="evidence" value="ECO:0007669"/>
    <property type="project" value="InterPro"/>
</dbReference>
<evidence type="ECO:0000313" key="3">
    <source>
        <dbReference type="EMBL" id="VVC32336.1"/>
    </source>
</evidence>
<name>A0A5E4MLS4_9HEMI</name>
<evidence type="ECO:0000313" key="4">
    <source>
        <dbReference type="Proteomes" id="UP000325440"/>
    </source>
</evidence>
<keyword evidence="1" id="KW-0732">Signal</keyword>
<keyword evidence="4" id="KW-1185">Reference proteome</keyword>
<dbReference type="AlphaFoldDB" id="A0A5E4MLS4"/>
<feature type="domain" description="Peptidase S1" evidence="2">
    <location>
        <begin position="182"/>
        <end position="302"/>
    </location>
</feature>
<dbReference type="Gene3D" id="2.40.10.10">
    <property type="entry name" value="Trypsin-like serine proteases"/>
    <property type="match status" value="1"/>
</dbReference>
<gene>
    <name evidence="3" type="ORF">CINCED_3A001127</name>
</gene>
<dbReference type="EMBL" id="CABPRJ010000955">
    <property type="protein sequence ID" value="VVC32336.1"/>
    <property type="molecule type" value="Genomic_DNA"/>
</dbReference>
<dbReference type="InterPro" id="IPR001254">
    <property type="entry name" value="Trypsin_dom"/>
</dbReference>
<feature type="signal peptide" evidence="1">
    <location>
        <begin position="1"/>
        <end position="19"/>
    </location>
</feature>
<dbReference type="Pfam" id="PF00089">
    <property type="entry name" value="Trypsin"/>
    <property type="match status" value="1"/>
</dbReference>
<dbReference type="OrthoDB" id="7726766at2759"/>
<accession>A0A5E4MLS4</accession>
<dbReference type="Proteomes" id="UP000325440">
    <property type="component" value="Unassembled WGS sequence"/>
</dbReference>
<proteinExistence type="predicted"/>
<feature type="chain" id="PRO_5022758294" evidence="1">
    <location>
        <begin position="20"/>
        <end position="381"/>
    </location>
</feature>